<reference evidence="4 5" key="1">
    <citation type="journal article" date="2019" name="Nat. Microbiol.">
        <title>Mediterranean grassland soil C-N compound turnover is dependent on rainfall and depth, and is mediated by genomically divergent microorganisms.</title>
        <authorList>
            <person name="Diamond S."/>
            <person name="Andeer P.F."/>
            <person name="Li Z."/>
            <person name="Crits-Christoph A."/>
            <person name="Burstein D."/>
            <person name="Anantharaman K."/>
            <person name="Lane K.R."/>
            <person name="Thomas B.C."/>
            <person name="Pan C."/>
            <person name="Northen T.R."/>
            <person name="Banfield J.F."/>
        </authorList>
    </citation>
    <scope>NUCLEOTIDE SEQUENCE [LARGE SCALE GENOMIC DNA]</scope>
    <source>
        <strain evidence="4">NP_3</strain>
    </source>
</reference>
<keyword evidence="3 4" id="KW-0808">Transferase</keyword>
<dbReference type="Gene3D" id="3.40.50.2000">
    <property type="entry name" value="Glycogen Phosphorylase B"/>
    <property type="match status" value="2"/>
</dbReference>
<gene>
    <name evidence="4" type="ORF">E6H00_08095</name>
</gene>
<comment type="similarity">
    <text evidence="1">Belongs to the glycosyltransferase group 1 family. Glycosyltransferase 4 subfamily.</text>
</comment>
<dbReference type="GO" id="GO:0016757">
    <property type="term" value="F:glycosyltransferase activity"/>
    <property type="evidence" value="ECO:0007669"/>
    <property type="project" value="UniProtKB-KW"/>
</dbReference>
<evidence type="ECO:0000313" key="4">
    <source>
        <dbReference type="EMBL" id="TMI89976.1"/>
    </source>
</evidence>
<dbReference type="CDD" id="cd03801">
    <property type="entry name" value="GT4_PimA-like"/>
    <property type="match status" value="1"/>
</dbReference>
<protein>
    <submittedName>
        <fullName evidence="4">Glycosyltransferase family 4 protein</fullName>
    </submittedName>
</protein>
<dbReference type="AlphaFoldDB" id="A0A537K385"/>
<evidence type="ECO:0000313" key="5">
    <source>
        <dbReference type="Proteomes" id="UP000318509"/>
    </source>
</evidence>
<evidence type="ECO:0000256" key="1">
    <source>
        <dbReference type="ARBA" id="ARBA00009481"/>
    </source>
</evidence>
<proteinExistence type="inferred from homology"/>
<dbReference type="EMBL" id="VBAK01000116">
    <property type="protein sequence ID" value="TMI89976.1"/>
    <property type="molecule type" value="Genomic_DNA"/>
</dbReference>
<keyword evidence="2" id="KW-0328">Glycosyltransferase</keyword>
<sequence length="368" mass="40730">MKIAVVAPDLTMLGGNAVQAQALMDGLGSEGYEVALVPINPTFPPALRRLRRRRGLRTVVNQALYLPGLLRLRRADVAHIVSARGLSFVLASLPAILAARSFGKRAVLHYHHGAAEDHLARWGPLVHPWLRLVDEIVVPSEFLRAIFARHGYRTRVIRNIVDTSRFRYRERRILRPRLLSTRNLELYYRVDYTLEAFARVKARYPDATLTVGGFGSEEGRLRRLAVSLAVEGIRFIGRVEPEAMPRCYDDADIFLNSSVIDNQPVSVLEAFAAGLPVVSTGVGDLAALVRDRETGLRVPTRDPGAMADAVVMLLEHPDFAAALARRARQEAERYTWARVRHEWAAVYSGRGGAPQAAGTEPGTRAPAV</sequence>
<organism evidence="4 5">
    <name type="scientific">Candidatus Segetimicrobium genomatis</name>
    <dbReference type="NCBI Taxonomy" id="2569760"/>
    <lineage>
        <taxon>Bacteria</taxon>
        <taxon>Bacillati</taxon>
        <taxon>Candidatus Sysuimicrobiota</taxon>
        <taxon>Candidatus Sysuimicrobiia</taxon>
        <taxon>Candidatus Sysuimicrobiales</taxon>
        <taxon>Candidatus Segetimicrobiaceae</taxon>
        <taxon>Candidatus Segetimicrobium</taxon>
    </lineage>
</organism>
<dbReference type="PANTHER" id="PTHR12526:SF640">
    <property type="entry name" value="COLANIC ACID BIOSYNTHESIS GLYCOSYLTRANSFERASE WCAL-RELATED"/>
    <property type="match status" value="1"/>
</dbReference>
<dbReference type="PANTHER" id="PTHR12526">
    <property type="entry name" value="GLYCOSYLTRANSFERASE"/>
    <property type="match status" value="1"/>
</dbReference>
<evidence type="ECO:0000256" key="2">
    <source>
        <dbReference type="ARBA" id="ARBA00022676"/>
    </source>
</evidence>
<evidence type="ECO:0000256" key="3">
    <source>
        <dbReference type="ARBA" id="ARBA00022679"/>
    </source>
</evidence>
<comment type="caution">
    <text evidence="4">The sequence shown here is derived from an EMBL/GenBank/DDBJ whole genome shotgun (WGS) entry which is preliminary data.</text>
</comment>
<dbReference type="Pfam" id="PF13692">
    <property type="entry name" value="Glyco_trans_1_4"/>
    <property type="match status" value="1"/>
</dbReference>
<accession>A0A537K385</accession>
<name>A0A537K385_9BACT</name>
<dbReference type="SUPFAM" id="SSF53756">
    <property type="entry name" value="UDP-Glycosyltransferase/glycogen phosphorylase"/>
    <property type="match status" value="1"/>
</dbReference>
<dbReference type="Proteomes" id="UP000318509">
    <property type="component" value="Unassembled WGS sequence"/>
</dbReference>